<sequence>MLTVRFRPVTILIGIFLLKGDSDIYDKNKDGFGCTFSIGGTCQWLRSEDSCAR</sequence>
<gene>
    <name evidence="1" type="ORF">KL86SPO_30816</name>
</gene>
<protein>
    <submittedName>
        <fullName evidence="1">Uncharacterized protein</fullName>
    </submittedName>
</protein>
<dbReference type="AlphaFoldDB" id="A0A212LSV6"/>
<dbReference type="EMBL" id="FMJE01000003">
    <property type="protein sequence ID" value="SCM80638.1"/>
    <property type="molecule type" value="Genomic_DNA"/>
</dbReference>
<reference evidence="1" key="1">
    <citation type="submission" date="2016-08" db="EMBL/GenBank/DDBJ databases">
        <authorList>
            <person name="Seilhamer J.J."/>
        </authorList>
    </citation>
    <scope>NUCLEOTIDE SEQUENCE</scope>
    <source>
        <strain evidence="1">86</strain>
    </source>
</reference>
<organism evidence="1">
    <name type="scientific">uncultured Sporomusa sp</name>
    <dbReference type="NCBI Taxonomy" id="307249"/>
    <lineage>
        <taxon>Bacteria</taxon>
        <taxon>Bacillati</taxon>
        <taxon>Bacillota</taxon>
        <taxon>Negativicutes</taxon>
        <taxon>Selenomonadales</taxon>
        <taxon>Sporomusaceae</taxon>
        <taxon>Sporomusa</taxon>
        <taxon>environmental samples</taxon>
    </lineage>
</organism>
<accession>A0A212LSV6</accession>
<name>A0A212LSV6_9FIRM</name>
<proteinExistence type="predicted"/>
<evidence type="ECO:0000313" key="1">
    <source>
        <dbReference type="EMBL" id="SCM80638.1"/>
    </source>
</evidence>